<evidence type="ECO:0000313" key="1">
    <source>
        <dbReference type="EMBL" id="PKU78987.1"/>
    </source>
</evidence>
<organism evidence="1 2">
    <name type="scientific">Dendrobium catenatum</name>
    <dbReference type="NCBI Taxonomy" id="906689"/>
    <lineage>
        <taxon>Eukaryota</taxon>
        <taxon>Viridiplantae</taxon>
        <taxon>Streptophyta</taxon>
        <taxon>Embryophyta</taxon>
        <taxon>Tracheophyta</taxon>
        <taxon>Spermatophyta</taxon>
        <taxon>Magnoliopsida</taxon>
        <taxon>Liliopsida</taxon>
        <taxon>Asparagales</taxon>
        <taxon>Orchidaceae</taxon>
        <taxon>Epidendroideae</taxon>
        <taxon>Malaxideae</taxon>
        <taxon>Dendrobiinae</taxon>
        <taxon>Dendrobium</taxon>
    </lineage>
</organism>
<reference evidence="1 2" key="1">
    <citation type="journal article" date="2016" name="Sci. Rep.">
        <title>The Dendrobium catenatum Lindl. genome sequence provides insights into polysaccharide synthase, floral development and adaptive evolution.</title>
        <authorList>
            <person name="Zhang G.Q."/>
            <person name="Xu Q."/>
            <person name="Bian C."/>
            <person name="Tsai W.C."/>
            <person name="Yeh C.M."/>
            <person name="Liu K.W."/>
            <person name="Yoshida K."/>
            <person name="Zhang L.S."/>
            <person name="Chang S.B."/>
            <person name="Chen F."/>
            <person name="Shi Y."/>
            <person name="Su Y.Y."/>
            <person name="Zhang Y.Q."/>
            <person name="Chen L.J."/>
            <person name="Yin Y."/>
            <person name="Lin M."/>
            <person name="Huang H."/>
            <person name="Deng H."/>
            <person name="Wang Z.W."/>
            <person name="Zhu S.L."/>
            <person name="Zhao X."/>
            <person name="Deng C."/>
            <person name="Niu S.C."/>
            <person name="Huang J."/>
            <person name="Wang M."/>
            <person name="Liu G.H."/>
            <person name="Yang H.J."/>
            <person name="Xiao X.J."/>
            <person name="Hsiao Y.Y."/>
            <person name="Wu W.L."/>
            <person name="Chen Y.Y."/>
            <person name="Mitsuda N."/>
            <person name="Ohme-Takagi M."/>
            <person name="Luo Y.B."/>
            <person name="Van de Peer Y."/>
            <person name="Liu Z.J."/>
        </authorList>
    </citation>
    <scope>NUCLEOTIDE SEQUENCE [LARGE SCALE GENOMIC DNA]</scope>
    <source>
        <tissue evidence="1">The whole plant</tissue>
    </source>
</reference>
<sequence length="59" mass="6707">MRQLDCGFQIVKRFGRFGEGIRESCGLRRSSLDRQVERGGWSALRASREEEGLASCDRS</sequence>
<name>A0A2I0WTK6_9ASPA</name>
<gene>
    <name evidence="1" type="ORF">MA16_Dca000331</name>
</gene>
<dbReference type="Proteomes" id="UP000233837">
    <property type="component" value="Unassembled WGS sequence"/>
</dbReference>
<evidence type="ECO:0000313" key="2">
    <source>
        <dbReference type="Proteomes" id="UP000233837"/>
    </source>
</evidence>
<dbReference type="AlphaFoldDB" id="A0A2I0WTK6"/>
<dbReference type="EMBL" id="KZ502442">
    <property type="protein sequence ID" value="PKU78987.1"/>
    <property type="molecule type" value="Genomic_DNA"/>
</dbReference>
<protein>
    <submittedName>
        <fullName evidence="1">Uncharacterized protein</fullName>
    </submittedName>
</protein>
<keyword evidence="2" id="KW-1185">Reference proteome</keyword>
<accession>A0A2I0WTK6</accession>
<reference evidence="1 2" key="2">
    <citation type="journal article" date="2017" name="Nature">
        <title>The Apostasia genome and the evolution of orchids.</title>
        <authorList>
            <person name="Zhang G.Q."/>
            <person name="Liu K.W."/>
            <person name="Li Z."/>
            <person name="Lohaus R."/>
            <person name="Hsiao Y.Y."/>
            <person name="Niu S.C."/>
            <person name="Wang J.Y."/>
            <person name="Lin Y.C."/>
            <person name="Xu Q."/>
            <person name="Chen L.J."/>
            <person name="Yoshida K."/>
            <person name="Fujiwara S."/>
            <person name="Wang Z.W."/>
            <person name="Zhang Y.Q."/>
            <person name="Mitsuda N."/>
            <person name="Wang M."/>
            <person name="Liu G.H."/>
            <person name="Pecoraro L."/>
            <person name="Huang H.X."/>
            <person name="Xiao X.J."/>
            <person name="Lin M."/>
            <person name="Wu X.Y."/>
            <person name="Wu W.L."/>
            <person name="Chen Y.Y."/>
            <person name="Chang S.B."/>
            <person name="Sakamoto S."/>
            <person name="Ohme-Takagi M."/>
            <person name="Yagi M."/>
            <person name="Zeng S.J."/>
            <person name="Shen C.Y."/>
            <person name="Yeh C.M."/>
            <person name="Luo Y.B."/>
            <person name="Tsai W.C."/>
            <person name="Van de Peer Y."/>
            <person name="Liu Z.J."/>
        </authorList>
    </citation>
    <scope>NUCLEOTIDE SEQUENCE [LARGE SCALE GENOMIC DNA]</scope>
    <source>
        <tissue evidence="1">The whole plant</tissue>
    </source>
</reference>
<proteinExistence type="predicted"/>